<organism evidence="2 3">
    <name type="scientific">[Myrmecia] bisecta</name>
    <dbReference type="NCBI Taxonomy" id="41462"/>
    <lineage>
        <taxon>Eukaryota</taxon>
        <taxon>Viridiplantae</taxon>
        <taxon>Chlorophyta</taxon>
        <taxon>core chlorophytes</taxon>
        <taxon>Trebouxiophyceae</taxon>
        <taxon>Trebouxiales</taxon>
        <taxon>Trebouxiaceae</taxon>
        <taxon>Myrmecia</taxon>
    </lineage>
</organism>
<comment type="caution">
    <text evidence="2">The sequence shown here is derived from an EMBL/GenBank/DDBJ whole genome shotgun (WGS) entry which is preliminary data.</text>
</comment>
<keyword evidence="1" id="KW-0472">Membrane</keyword>
<dbReference type="AlphaFoldDB" id="A0AAW1QSH2"/>
<dbReference type="Proteomes" id="UP001489004">
    <property type="component" value="Unassembled WGS sequence"/>
</dbReference>
<keyword evidence="1" id="KW-1133">Transmembrane helix</keyword>
<sequence>MRLQSLPVAAHRSVACIHTNTFARRPLRPLPAFPQPFSRLQLPPALSARPCHGAGARQRRTHVCIHATARSLSLNQRWRALKFGLKDAASQAQRQILSWPLTQQALHLLQLFNSKLGPLYRVLDAVRWLLAQIGESYEEFVNEETKRQWRWKRKTEKELKFWIDVKNFVLVLLMTMFWETIVPVSFFLALVIPVWAAWAVYDDRPIFLLSPVGLGLLIMLPLKFTLFGPFKWLI</sequence>
<name>A0AAW1QSH2_9CHLO</name>
<feature type="transmembrane region" description="Helical" evidence="1">
    <location>
        <begin position="208"/>
        <end position="230"/>
    </location>
</feature>
<accession>A0AAW1QSH2</accession>
<protein>
    <submittedName>
        <fullName evidence="2">Uncharacterized protein</fullName>
    </submittedName>
</protein>
<dbReference type="EMBL" id="JALJOR010000002">
    <property type="protein sequence ID" value="KAK9824210.1"/>
    <property type="molecule type" value="Genomic_DNA"/>
</dbReference>
<keyword evidence="1" id="KW-0812">Transmembrane</keyword>
<reference evidence="2 3" key="1">
    <citation type="journal article" date="2024" name="Nat. Commun.">
        <title>Phylogenomics reveals the evolutionary origins of lichenization in chlorophyte algae.</title>
        <authorList>
            <person name="Puginier C."/>
            <person name="Libourel C."/>
            <person name="Otte J."/>
            <person name="Skaloud P."/>
            <person name="Haon M."/>
            <person name="Grisel S."/>
            <person name="Petersen M."/>
            <person name="Berrin J.G."/>
            <person name="Delaux P.M."/>
            <person name="Dal Grande F."/>
            <person name="Keller J."/>
        </authorList>
    </citation>
    <scope>NUCLEOTIDE SEQUENCE [LARGE SCALE GENOMIC DNA]</scope>
    <source>
        <strain evidence="2 3">SAG 2043</strain>
    </source>
</reference>
<evidence type="ECO:0000256" key="1">
    <source>
        <dbReference type="SAM" id="Phobius"/>
    </source>
</evidence>
<proteinExistence type="predicted"/>
<keyword evidence="3" id="KW-1185">Reference proteome</keyword>
<feature type="transmembrane region" description="Helical" evidence="1">
    <location>
        <begin position="184"/>
        <end position="201"/>
    </location>
</feature>
<gene>
    <name evidence="2" type="ORF">WJX72_008561</name>
</gene>
<evidence type="ECO:0000313" key="3">
    <source>
        <dbReference type="Proteomes" id="UP001489004"/>
    </source>
</evidence>
<evidence type="ECO:0000313" key="2">
    <source>
        <dbReference type="EMBL" id="KAK9824210.1"/>
    </source>
</evidence>